<evidence type="ECO:0008006" key="3">
    <source>
        <dbReference type="Google" id="ProtNLM"/>
    </source>
</evidence>
<geneLocation type="plasmid" evidence="1 2">
    <name>unnamed1</name>
</geneLocation>
<reference evidence="1 2" key="1">
    <citation type="submission" date="2019-09" db="EMBL/GenBank/DDBJ databases">
        <title>Draft genome sequence of the Ebosin-producing strain Streptomyces sp. 139.</title>
        <authorList>
            <person name="Ai L."/>
            <person name="Geng M."/>
            <person name="Ma M."/>
            <person name="Bai L."/>
        </authorList>
    </citation>
    <scope>NUCLEOTIDE SEQUENCE [LARGE SCALE GENOMIC DNA]</scope>
    <source>
        <strain evidence="1 2">139</strain>
        <plasmid evidence="1 2">unnamed1</plasmid>
    </source>
</reference>
<dbReference type="EMBL" id="CP043960">
    <property type="protein sequence ID" value="QER90547.1"/>
    <property type="molecule type" value="Genomic_DNA"/>
</dbReference>
<proteinExistence type="predicted"/>
<accession>A0ABX6A0T0</accession>
<gene>
    <name evidence="1" type="ORF">F3L20_31725</name>
</gene>
<name>A0ABX6A0T0_STRTE</name>
<keyword evidence="2" id="KW-1185">Reference proteome</keyword>
<protein>
    <recommendedName>
        <fullName evidence="3">CU044_5270 family protein</fullName>
    </recommendedName>
</protein>
<dbReference type="InterPro" id="IPR047789">
    <property type="entry name" value="CU044_5270-like"/>
</dbReference>
<dbReference type="Proteomes" id="UP000324308">
    <property type="component" value="Plasmid unnamed1"/>
</dbReference>
<organism evidence="1 2">
    <name type="scientific">Streptomyces tendae</name>
    <dbReference type="NCBI Taxonomy" id="1932"/>
    <lineage>
        <taxon>Bacteria</taxon>
        <taxon>Bacillati</taxon>
        <taxon>Actinomycetota</taxon>
        <taxon>Actinomycetes</taxon>
        <taxon>Kitasatosporales</taxon>
        <taxon>Streptomycetaceae</taxon>
        <taxon>Streptomyces</taxon>
    </lineage>
</organism>
<dbReference type="NCBIfam" id="NF038083">
    <property type="entry name" value="CU044_5270_fam"/>
    <property type="match status" value="1"/>
</dbReference>
<evidence type="ECO:0000313" key="1">
    <source>
        <dbReference type="EMBL" id="QER90547.1"/>
    </source>
</evidence>
<sequence>MSEAEELLVASADWDLSPSRRLHHKDLLMQRIDRDNSASGAGSFAPSRRRMPRLALALPAMSLALAGALAVAHSAGDHSSVPEAGHTASAPARANAATVTLDRIAAAAMKTDVTRVKEDQFVYVQRLARENKGAFGGRVVLGATHKEEIWTAQEAGRAATTGWLRSSGKDAVMPGQLIPITSATPVSPGLWYPTYTWLASLPTDPDGLLEALYEQTTVEKGESEDEAVFRTIGDLLGSVIMPPETASALYKAVARIPGITRIPDAVDAAGRHGIGITHRDSGSATRSVLIFDKDTLAYFGSQAYFTRGAGGAGDDVLFGTDAVMRRGVVDRQGDVPARTAG</sequence>
<evidence type="ECO:0000313" key="2">
    <source>
        <dbReference type="Proteomes" id="UP000324308"/>
    </source>
</evidence>
<keyword evidence="1" id="KW-0614">Plasmid</keyword>